<evidence type="ECO:0000256" key="1">
    <source>
        <dbReference type="ARBA" id="ARBA00004123"/>
    </source>
</evidence>
<evidence type="ECO:0000259" key="11">
    <source>
        <dbReference type="PROSITE" id="PS51204"/>
    </source>
</evidence>
<evidence type="ECO:0000259" key="10">
    <source>
        <dbReference type="PROSITE" id="PS50090"/>
    </source>
</evidence>
<dbReference type="PANTHER" id="PTHR46459">
    <property type="entry name" value="E1A-BINDING PROTEIN P400-RELATED"/>
    <property type="match status" value="1"/>
</dbReference>
<dbReference type="InterPro" id="IPR014012">
    <property type="entry name" value="HSA_dom"/>
</dbReference>
<keyword evidence="4" id="KW-0156">Chromatin regulator</keyword>
<sequence>MSLIGVRNGVLDEKKGEAQASAVAHSELLRVLWAATKSLNPPSQAPNFNPFTAPPTPTETEFLDSNDITKSLYFRDATVPSPIENGRTAHQLLHIPPSKPNLQLSSPSPSPSVASSGVKKPPHVPATAPPSVPTVDSQPVPNNAQPITTPTANDIQIGEEEPLSENTTIPAHSEQPVELPKEAPPAVAATPESHVPNLENGSLQPKAVQLPPSGDLKSAQDTQPAQDIVRRKENEQPGLSLGTSLADVASSPSSTIGAHSTFTPKANAHSPDTSPDEESFAEDADPVRVRPSRSVAPSEQVASLSKPAPVPVGVAGQAGTLTSPEEQLRLEEEQAIKDVRDVTHHPPRDPELTEGAAKVVQETEAATLESESSAAATEKSQSEAVPPVSQEDGDTIVVKPRVQKSPPEPLRPTPSKQASTEDVEMADAPVQATPVSATPKPSSTSTPNERMTTRVSSGAIRHKSVSEILGGPRRPSISRPKSSTASPTTRPVSPTSISRPRTADRKDKLATSVVFAKRNIAPGGDSPRKALVDGYAALRGASLDENRDYLQPLFSRQAHMQPRAQPIESLIHHAAKTVTTSNHQASSREELDYRALKRIYQLQNANRWSFRQMQKAREPPPITTHMDHLLAEMKWLRTDFRQERTYKRAVAYDMAASCAEWVAASPSQRKALQINASTPPRLDGKVEDSIMSEGTPDLVPSGNNDTESESSIEAELTMFNLQSSQPPATLFSLGPGEVILELNMTPAAESLLGELPMYNPMKSTDPAPPEALVPVSKFVTGKMVSRSAATKKRSRFEYEEEDEDPSEPRSKRHESEASLFTSPTRPFSRNELDPEASDVALFLPVNKHVRDRLHASHAFRPPSEHSMPSTPFFENRNSSQWLWDEDQELRKLVKLYSYNWSLISDELASLILPKSSFTSGAERRTPWECFERWVQLEGLPAEMSKTSYFRTYQSRLEAAQRTVTTQQQNAQQALVASQSNGQPLNPVLGSFVRRRTTQPIRVERRKNTRHLAFIDSIRKLTRKRETAKHKADEVARAASLRKAHENQQTKLPMRTPQEFSKKRWEKEQQALERQMQIQQQRQQMIAQQQAQNRANMSGNPQAQAAGAAQGMQQRTASSGGHMPSPLTTSAGQGVGTPTVGNGERPHLPRMDMRGNMPGMNNAVLGPGVPQAQMQANPQNQQQRHQQPSADMVRLMQQRNYNQVQQLHMQQQLQAQQQLSQPQQLANAHLAMPNPSMMGGGGVTNGAANGMNMRGSSGSPLMANGAVGNNHPQMGQGGQSIPGGIQIQVQNLAARYRVENPNATHDQAMHAATSHLQKIAAHAAQARQRQTAMDAAAGIPPFPSQQMQQQQQQQMQGQNGYQNTGTGGMSPGQYNQQLRLMQQHQQSRLTGSPSIGHAMPGSRSATPQGGQGQQQQQHQRAGSGTTMMNSPTPPQAQLSRNNGGG</sequence>
<evidence type="ECO:0000256" key="8">
    <source>
        <dbReference type="ARBA" id="ARBA00029670"/>
    </source>
</evidence>
<feature type="compositionally biased region" description="Low complexity" evidence="9">
    <location>
        <begin position="1169"/>
        <end position="1187"/>
    </location>
</feature>
<evidence type="ECO:0000256" key="3">
    <source>
        <dbReference type="ARBA" id="ARBA00022763"/>
    </source>
</evidence>
<evidence type="ECO:0000256" key="4">
    <source>
        <dbReference type="ARBA" id="ARBA00022853"/>
    </source>
</evidence>
<comment type="subcellular location">
    <subcellularLocation>
        <location evidence="1">Nucleus</location>
    </subcellularLocation>
</comment>
<evidence type="ECO:0000313" key="13">
    <source>
        <dbReference type="Proteomes" id="UP000800041"/>
    </source>
</evidence>
<feature type="compositionally biased region" description="Low complexity" evidence="9">
    <location>
        <begin position="472"/>
        <end position="483"/>
    </location>
</feature>
<comment type="similarity">
    <text evidence="2">Belongs to the EAF1 family.</text>
</comment>
<feature type="compositionally biased region" description="Basic and acidic residues" evidence="9">
    <location>
        <begin position="1143"/>
        <end position="1152"/>
    </location>
</feature>
<feature type="compositionally biased region" description="Acidic residues" evidence="9">
    <location>
        <begin position="274"/>
        <end position="284"/>
    </location>
</feature>
<feature type="region of interest" description="Disordered" evidence="9">
    <location>
        <begin position="1320"/>
        <end position="1444"/>
    </location>
</feature>
<accession>A0A6G1H3R4</accession>
<feature type="compositionally biased region" description="Low complexity" evidence="9">
    <location>
        <begin position="362"/>
        <end position="384"/>
    </location>
</feature>
<feature type="compositionally biased region" description="Polar residues" evidence="9">
    <location>
        <begin position="818"/>
        <end position="827"/>
    </location>
</feature>
<evidence type="ECO:0000256" key="7">
    <source>
        <dbReference type="ARBA" id="ARBA00025178"/>
    </source>
</evidence>
<feature type="region of interest" description="Disordered" evidence="9">
    <location>
        <begin position="1245"/>
        <end position="1282"/>
    </location>
</feature>
<dbReference type="SUPFAM" id="SSF46689">
    <property type="entry name" value="Homeodomain-like"/>
    <property type="match status" value="1"/>
</dbReference>
<feature type="domain" description="Myb-like" evidence="10">
    <location>
        <begin position="873"/>
        <end position="937"/>
    </location>
</feature>
<feature type="compositionally biased region" description="Low complexity" evidence="9">
    <location>
        <begin position="100"/>
        <end position="119"/>
    </location>
</feature>
<feature type="region of interest" description="Disordered" evidence="9">
    <location>
        <begin position="789"/>
        <end position="831"/>
    </location>
</feature>
<evidence type="ECO:0000256" key="2">
    <source>
        <dbReference type="ARBA" id="ARBA00008913"/>
    </source>
</evidence>
<dbReference type="EMBL" id="ML977151">
    <property type="protein sequence ID" value="KAF1987697.1"/>
    <property type="molecule type" value="Genomic_DNA"/>
</dbReference>
<dbReference type="Pfam" id="PF13921">
    <property type="entry name" value="Myb_DNA-bind_6"/>
    <property type="match status" value="1"/>
</dbReference>
<feature type="compositionally biased region" description="Basic and acidic residues" evidence="9">
    <location>
        <begin position="806"/>
        <end position="816"/>
    </location>
</feature>
<dbReference type="CDD" id="cd00167">
    <property type="entry name" value="SANT"/>
    <property type="match status" value="1"/>
</dbReference>
<keyword evidence="13" id="KW-1185">Reference proteome</keyword>
<dbReference type="GO" id="GO:0006325">
    <property type="term" value="P:chromatin organization"/>
    <property type="evidence" value="ECO:0007669"/>
    <property type="project" value="UniProtKB-KW"/>
</dbReference>
<dbReference type="GO" id="GO:0005634">
    <property type="term" value="C:nucleus"/>
    <property type="evidence" value="ECO:0007669"/>
    <property type="project" value="UniProtKB-SubCell"/>
</dbReference>
<feature type="compositionally biased region" description="Low complexity" evidence="9">
    <location>
        <begin position="1372"/>
        <end position="1385"/>
    </location>
</feature>
<keyword evidence="5" id="KW-0234">DNA repair</keyword>
<gene>
    <name evidence="12" type="ORF">K402DRAFT_43892</name>
</gene>
<feature type="compositionally biased region" description="Polar residues" evidence="9">
    <location>
        <begin position="1419"/>
        <end position="1444"/>
    </location>
</feature>
<dbReference type="PANTHER" id="PTHR46459:SF1">
    <property type="entry name" value="E1A-BINDING PROTEIN P400"/>
    <property type="match status" value="1"/>
</dbReference>
<keyword evidence="3" id="KW-0227">DNA damage</keyword>
<dbReference type="Proteomes" id="UP000800041">
    <property type="component" value="Unassembled WGS sequence"/>
</dbReference>
<feature type="compositionally biased region" description="Polar residues" evidence="9">
    <location>
        <begin position="136"/>
        <end position="154"/>
    </location>
</feature>
<dbReference type="GO" id="GO:0035267">
    <property type="term" value="C:NuA4 histone acetyltransferase complex"/>
    <property type="evidence" value="ECO:0007669"/>
    <property type="project" value="TreeGrafter"/>
</dbReference>
<keyword evidence="6" id="KW-0539">Nucleus</keyword>
<name>A0A6G1H3R4_9PEZI</name>
<feature type="compositionally biased region" description="Low complexity" evidence="9">
    <location>
        <begin position="1344"/>
        <end position="1363"/>
    </location>
</feature>
<organism evidence="12 13">
    <name type="scientific">Aulographum hederae CBS 113979</name>
    <dbReference type="NCBI Taxonomy" id="1176131"/>
    <lineage>
        <taxon>Eukaryota</taxon>
        <taxon>Fungi</taxon>
        <taxon>Dikarya</taxon>
        <taxon>Ascomycota</taxon>
        <taxon>Pezizomycotina</taxon>
        <taxon>Dothideomycetes</taxon>
        <taxon>Pleosporomycetidae</taxon>
        <taxon>Aulographales</taxon>
        <taxon>Aulographaceae</taxon>
    </lineage>
</organism>
<dbReference type="PROSITE" id="PS51204">
    <property type="entry name" value="HSA"/>
    <property type="match status" value="1"/>
</dbReference>
<dbReference type="InterPro" id="IPR009057">
    <property type="entry name" value="Homeodomain-like_sf"/>
</dbReference>
<dbReference type="OrthoDB" id="5364245at2759"/>
<reference evidence="12" key="1">
    <citation type="journal article" date="2020" name="Stud. Mycol.">
        <title>101 Dothideomycetes genomes: a test case for predicting lifestyles and emergence of pathogens.</title>
        <authorList>
            <person name="Haridas S."/>
            <person name="Albert R."/>
            <person name="Binder M."/>
            <person name="Bloem J."/>
            <person name="Labutti K."/>
            <person name="Salamov A."/>
            <person name="Andreopoulos B."/>
            <person name="Baker S."/>
            <person name="Barry K."/>
            <person name="Bills G."/>
            <person name="Bluhm B."/>
            <person name="Cannon C."/>
            <person name="Castanera R."/>
            <person name="Culley D."/>
            <person name="Daum C."/>
            <person name="Ezra D."/>
            <person name="Gonzalez J."/>
            <person name="Henrissat B."/>
            <person name="Kuo A."/>
            <person name="Liang C."/>
            <person name="Lipzen A."/>
            <person name="Lutzoni F."/>
            <person name="Magnuson J."/>
            <person name="Mondo S."/>
            <person name="Nolan M."/>
            <person name="Ohm R."/>
            <person name="Pangilinan J."/>
            <person name="Park H.-J."/>
            <person name="Ramirez L."/>
            <person name="Alfaro M."/>
            <person name="Sun H."/>
            <person name="Tritt A."/>
            <person name="Yoshinaga Y."/>
            <person name="Zwiers L.-H."/>
            <person name="Turgeon B."/>
            <person name="Goodwin S."/>
            <person name="Spatafora J."/>
            <person name="Crous P."/>
            <person name="Grigoriev I."/>
        </authorList>
    </citation>
    <scope>NUCLEOTIDE SEQUENCE</scope>
    <source>
        <strain evidence="12">CBS 113979</strain>
    </source>
</reference>
<feature type="compositionally biased region" description="Basic and acidic residues" evidence="9">
    <location>
        <begin position="1059"/>
        <end position="1070"/>
    </location>
</feature>
<dbReference type="SMART" id="SM00717">
    <property type="entry name" value="SANT"/>
    <property type="match status" value="1"/>
</dbReference>
<feature type="region of interest" description="Disordered" evidence="9">
    <location>
        <begin position="1040"/>
        <end position="1188"/>
    </location>
</feature>
<feature type="domain" description="HSA" evidence="11">
    <location>
        <begin position="613"/>
        <end position="688"/>
    </location>
</feature>
<feature type="compositionally biased region" description="Low complexity" evidence="9">
    <location>
        <begin position="1071"/>
        <end position="1091"/>
    </location>
</feature>
<dbReference type="GO" id="GO:0006281">
    <property type="term" value="P:DNA repair"/>
    <property type="evidence" value="ECO:0007669"/>
    <property type="project" value="UniProtKB-KW"/>
</dbReference>
<dbReference type="InterPro" id="IPR001005">
    <property type="entry name" value="SANT/Myb"/>
</dbReference>
<comment type="function">
    <text evidence="7">Component of the NuA4 histone acetyltransferase complex which is involved in transcriptional activation of selected genes principally by acetylation of nucleosomal histone H4 and H2A. The NuA4 complex is also involved in DNA repair.</text>
</comment>
<feature type="region of interest" description="Disordered" evidence="9">
    <location>
        <begin position="93"/>
        <end position="509"/>
    </location>
</feature>
<feature type="compositionally biased region" description="Basic and acidic residues" evidence="9">
    <location>
        <begin position="326"/>
        <end position="351"/>
    </location>
</feature>
<feature type="compositionally biased region" description="Polar residues" evidence="9">
    <location>
        <begin position="484"/>
        <end position="499"/>
    </location>
</feature>
<dbReference type="Gene3D" id="1.10.10.60">
    <property type="entry name" value="Homeodomain-like"/>
    <property type="match status" value="1"/>
</dbReference>
<feature type="compositionally biased region" description="Low complexity" evidence="9">
    <location>
        <begin position="433"/>
        <end position="447"/>
    </location>
</feature>
<evidence type="ECO:0000256" key="9">
    <source>
        <dbReference type="SAM" id="MobiDB-lite"/>
    </source>
</evidence>
<feature type="compositionally biased region" description="Polar residues" evidence="9">
    <location>
        <begin position="250"/>
        <end position="264"/>
    </location>
</feature>
<feature type="compositionally biased region" description="Pro residues" evidence="9">
    <location>
        <begin position="123"/>
        <end position="132"/>
    </location>
</feature>
<evidence type="ECO:0000256" key="6">
    <source>
        <dbReference type="ARBA" id="ARBA00023242"/>
    </source>
</evidence>
<dbReference type="Pfam" id="PF07529">
    <property type="entry name" value="HSA"/>
    <property type="match status" value="1"/>
</dbReference>
<dbReference type="GO" id="GO:0003682">
    <property type="term" value="F:chromatin binding"/>
    <property type="evidence" value="ECO:0007669"/>
    <property type="project" value="TreeGrafter"/>
</dbReference>
<feature type="compositionally biased region" description="Low complexity" evidence="9">
    <location>
        <begin position="1320"/>
        <end position="1336"/>
    </location>
</feature>
<feature type="compositionally biased region" description="Low complexity" evidence="9">
    <location>
        <begin position="1101"/>
        <end position="1113"/>
    </location>
</feature>
<evidence type="ECO:0000256" key="5">
    <source>
        <dbReference type="ARBA" id="ARBA00023204"/>
    </source>
</evidence>
<proteinExistence type="inferred from homology"/>
<protein>
    <recommendedName>
        <fullName evidence="8">Vacuolar import and degradation protein 21</fullName>
    </recommendedName>
</protein>
<dbReference type="PROSITE" id="PS50090">
    <property type="entry name" value="MYB_LIKE"/>
    <property type="match status" value="1"/>
</dbReference>
<evidence type="ECO:0000313" key="12">
    <source>
        <dbReference type="EMBL" id="KAF1987697.1"/>
    </source>
</evidence>